<keyword evidence="3" id="KW-0479">Metal-binding</keyword>
<gene>
    <name evidence="8" type="ORF">A3G31_00780</name>
</gene>
<dbReference type="AlphaFoldDB" id="A0A1F7SJG3"/>
<dbReference type="InterPro" id="IPR023404">
    <property type="entry name" value="rSAM_horseshoe"/>
</dbReference>
<dbReference type="Gene3D" id="3.80.30.20">
    <property type="entry name" value="tm_1862 like domain"/>
    <property type="match status" value="1"/>
</dbReference>
<dbReference type="GO" id="GO:0031419">
    <property type="term" value="F:cobalamin binding"/>
    <property type="evidence" value="ECO:0007669"/>
    <property type="project" value="InterPro"/>
</dbReference>
<dbReference type="GO" id="GO:0051539">
    <property type="term" value="F:4 iron, 4 sulfur cluster binding"/>
    <property type="evidence" value="ECO:0007669"/>
    <property type="project" value="UniProtKB-KW"/>
</dbReference>
<evidence type="ECO:0000259" key="6">
    <source>
        <dbReference type="PROSITE" id="PS51332"/>
    </source>
</evidence>
<accession>A0A1F7SJG3</accession>
<keyword evidence="4" id="KW-0408">Iron</keyword>
<dbReference type="Proteomes" id="UP000178082">
    <property type="component" value="Unassembled WGS sequence"/>
</dbReference>
<dbReference type="InterPro" id="IPR006638">
    <property type="entry name" value="Elp3/MiaA/NifB-like_rSAM"/>
</dbReference>
<dbReference type="InterPro" id="IPR034466">
    <property type="entry name" value="Methyltransferase_Class_B"/>
</dbReference>
<dbReference type="InterPro" id="IPR058240">
    <property type="entry name" value="rSAM_sf"/>
</dbReference>
<dbReference type="EMBL" id="MGDI01000019">
    <property type="protein sequence ID" value="OGL53920.1"/>
    <property type="molecule type" value="Genomic_DNA"/>
</dbReference>
<evidence type="ECO:0000256" key="1">
    <source>
        <dbReference type="ARBA" id="ARBA00001966"/>
    </source>
</evidence>
<dbReference type="CDD" id="cd02068">
    <property type="entry name" value="radical_SAM_B12_BD"/>
    <property type="match status" value="1"/>
</dbReference>
<sequence length="515" mass="59914">MNEIVLFYPRPWPGTTMSGRLPYSLMFLYSYLKNADIKVKIIDQRTEVDLDATIKKFKKNILCFGISSFTGVQIKGGLEISKKIKEFHPEVPIVWGGWHPTSMPEQTLRHPFVDIVVRGQGEVTLKELAVALSCDRDLSNIKGISFKKQGKIYHNPCRELLSLIEEVKMPFEAVDVEKYIYKKPFADRSDRSIGIITSLGCPNNCAFCEVASVYKRHIFFRNMDNILEEIEFLVSKYKITGITIDDDNFFVSRKRVVQFCEELNKRPYKISWDAGVSVNLILAKYDDETLKLVKKSGCKQLYIGAESGSNLTLERLNKKATVEQTYEFVNKMKKIGIRASFSSMVGVHGVPESEVFETMDMILKCREINPDFDFRLFYYTPYPSTSLYGEAIKHGFKEPESLEAWSDHTLRKFKAPWFKKSYRNQVKYFYFYYFPYSGTLNSAPTDTSLWGKSLDLFCSIFFDNFILKKIAKWRVKKRFFKYPIDAIYAIQGRRLKSLYGKIIYNNVDVFYEFDN</sequence>
<dbReference type="GO" id="GO:0003824">
    <property type="term" value="F:catalytic activity"/>
    <property type="evidence" value="ECO:0007669"/>
    <property type="project" value="InterPro"/>
</dbReference>
<dbReference type="SFLD" id="SFLDG01123">
    <property type="entry name" value="methyltransferase_(Class_B)"/>
    <property type="match status" value="1"/>
</dbReference>
<dbReference type="InterPro" id="IPR007197">
    <property type="entry name" value="rSAM"/>
</dbReference>
<dbReference type="SUPFAM" id="SSF102114">
    <property type="entry name" value="Radical SAM enzymes"/>
    <property type="match status" value="1"/>
</dbReference>
<dbReference type="InterPro" id="IPR051198">
    <property type="entry name" value="BchE-like"/>
</dbReference>
<evidence type="ECO:0000256" key="4">
    <source>
        <dbReference type="ARBA" id="ARBA00023004"/>
    </source>
</evidence>
<evidence type="ECO:0000256" key="5">
    <source>
        <dbReference type="ARBA" id="ARBA00023014"/>
    </source>
</evidence>
<reference evidence="8 9" key="1">
    <citation type="journal article" date="2016" name="Nat. Commun.">
        <title>Thousands of microbial genomes shed light on interconnected biogeochemical processes in an aquifer system.</title>
        <authorList>
            <person name="Anantharaman K."/>
            <person name="Brown C.T."/>
            <person name="Hug L.A."/>
            <person name="Sharon I."/>
            <person name="Castelle C.J."/>
            <person name="Probst A.J."/>
            <person name="Thomas B.C."/>
            <person name="Singh A."/>
            <person name="Wilkins M.J."/>
            <person name="Karaoz U."/>
            <person name="Brodie E.L."/>
            <person name="Williams K.H."/>
            <person name="Hubbard S.S."/>
            <person name="Banfield J.F."/>
        </authorList>
    </citation>
    <scope>NUCLEOTIDE SEQUENCE [LARGE SCALE GENOMIC DNA]</scope>
</reference>
<dbReference type="SMART" id="SM00729">
    <property type="entry name" value="Elp3"/>
    <property type="match status" value="1"/>
</dbReference>
<dbReference type="Pfam" id="PF02310">
    <property type="entry name" value="B12-binding"/>
    <property type="match status" value="1"/>
</dbReference>
<comment type="cofactor">
    <cofactor evidence="1">
        <name>[4Fe-4S] cluster</name>
        <dbReference type="ChEBI" id="CHEBI:49883"/>
    </cofactor>
</comment>
<name>A0A1F7SJG3_9BACT</name>
<dbReference type="Pfam" id="PF04055">
    <property type="entry name" value="Radical_SAM"/>
    <property type="match status" value="1"/>
</dbReference>
<dbReference type="PROSITE" id="PS51332">
    <property type="entry name" value="B12_BINDING"/>
    <property type="match status" value="1"/>
</dbReference>
<dbReference type="PANTHER" id="PTHR43409">
    <property type="entry name" value="ANAEROBIC MAGNESIUM-PROTOPORPHYRIN IX MONOMETHYL ESTER CYCLASE-RELATED"/>
    <property type="match status" value="1"/>
</dbReference>
<evidence type="ECO:0000259" key="7">
    <source>
        <dbReference type="PROSITE" id="PS51918"/>
    </source>
</evidence>
<protein>
    <submittedName>
        <fullName evidence="8">Uncharacterized protein</fullName>
    </submittedName>
</protein>
<evidence type="ECO:0000313" key="9">
    <source>
        <dbReference type="Proteomes" id="UP000178082"/>
    </source>
</evidence>
<dbReference type="SFLD" id="SFLDS00029">
    <property type="entry name" value="Radical_SAM"/>
    <property type="match status" value="1"/>
</dbReference>
<dbReference type="GO" id="GO:0046872">
    <property type="term" value="F:metal ion binding"/>
    <property type="evidence" value="ECO:0007669"/>
    <property type="project" value="UniProtKB-KW"/>
</dbReference>
<evidence type="ECO:0000313" key="8">
    <source>
        <dbReference type="EMBL" id="OGL53920.1"/>
    </source>
</evidence>
<dbReference type="SFLD" id="SFLDG01082">
    <property type="entry name" value="B12-binding_domain_containing"/>
    <property type="match status" value="1"/>
</dbReference>
<feature type="domain" description="B12-binding" evidence="6">
    <location>
        <begin position="8"/>
        <end position="139"/>
    </location>
</feature>
<feature type="domain" description="Radical SAM core" evidence="7">
    <location>
        <begin position="185"/>
        <end position="419"/>
    </location>
</feature>
<comment type="caution">
    <text evidence="8">The sequence shown here is derived from an EMBL/GenBank/DDBJ whole genome shotgun (WGS) entry which is preliminary data.</text>
</comment>
<keyword evidence="5" id="KW-0411">Iron-sulfur</keyword>
<dbReference type="Gene3D" id="3.40.50.280">
    <property type="entry name" value="Cobalamin-binding domain"/>
    <property type="match status" value="1"/>
</dbReference>
<dbReference type="InterPro" id="IPR006158">
    <property type="entry name" value="Cobalamin-bd"/>
</dbReference>
<dbReference type="STRING" id="1817883.A3G31_00780"/>
<dbReference type="CDD" id="cd01335">
    <property type="entry name" value="Radical_SAM"/>
    <property type="match status" value="1"/>
</dbReference>
<dbReference type="PROSITE" id="PS51918">
    <property type="entry name" value="RADICAL_SAM"/>
    <property type="match status" value="1"/>
</dbReference>
<proteinExistence type="predicted"/>
<evidence type="ECO:0000256" key="3">
    <source>
        <dbReference type="ARBA" id="ARBA00022723"/>
    </source>
</evidence>
<organism evidence="8 9">
    <name type="scientific">Candidatus Schekmanbacteria bacterium RIFCSPLOWO2_12_FULL_38_15</name>
    <dbReference type="NCBI Taxonomy" id="1817883"/>
    <lineage>
        <taxon>Bacteria</taxon>
        <taxon>Candidatus Schekmaniibacteriota</taxon>
    </lineage>
</organism>
<keyword evidence="2" id="KW-0949">S-adenosyl-L-methionine</keyword>
<evidence type="ECO:0000256" key="2">
    <source>
        <dbReference type="ARBA" id="ARBA00022691"/>
    </source>
</evidence>